<feature type="compositionally biased region" description="Basic and acidic residues" evidence="1">
    <location>
        <begin position="213"/>
        <end position="226"/>
    </location>
</feature>
<evidence type="ECO:0000313" key="2">
    <source>
        <dbReference type="EMBL" id="VDM56205.1"/>
    </source>
</evidence>
<feature type="compositionally biased region" description="Basic and acidic residues" evidence="1">
    <location>
        <begin position="279"/>
        <end position="298"/>
    </location>
</feature>
<feature type="compositionally biased region" description="Polar residues" evidence="1">
    <location>
        <begin position="136"/>
        <end position="161"/>
    </location>
</feature>
<feature type="compositionally biased region" description="Low complexity" evidence="1">
    <location>
        <begin position="62"/>
        <end position="72"/>
    </location>
</feature>
<dbReference type="EMBL" id="UYYA01003822">
    <property type="protein sequence ID" value="VDM56205.1"/>
    <property type="molecule type" value="Genomic_DNA"/>
</dbReference>
<feature type="compositionally biased region" description="Basic and acidic residues" evidence="1">
    <location>
        <begin position="115"/>
        <end position="126"/>
    </location>
</feature>
<name>A0A158PFZ0_ANGCS</name>
<reference evidence="4" key="1">
    <citation type="submission" date="2016-04" db="UniProtKB">
        <authorList>
            <consortium name="WormBaseParasite"/>
        </authorList>
    </citation>
    <scope>IDENTIFICATION</scope>
</reference>
<feature type="region of interest" description="Disordered" evidence="1">
    <location>
        <begin position="15"/>
        <end position="162"/>
    </location>
</feature>
<feature type="compositionally biased region" description="Basic residues" evidence="1">
    <location>
        <begin position="227"/>
        <end position="243"/>
    </location>
</feature>
<gene>
    <name evidence="2" type="ORF">ACOC_LOCUS4620</name>
</gene>
<evidence type="ECO:0000313" key="4">
    <source>
        <dbReference type="WBParaSite" id="ACOC_0000461901-mRNA-1"/>
    </source>
</evidence>
<keyword evidence="3" id="KW-1185">Reference proteome</keyword>
<accession>A0A158PFZ0</accession>
<sequence>MGIVDAAMLEADDRHERRLHVKEKNRNCPGAHTTTEDGPSKYLNQSFLTTTVRPPTRHGRESVSSSEGAHSSTPSDSRKEDNAVLTGSTSRVQTTEDEFLEKLNKIRRKSLVKMNEAETNQREESKTAIIEEVLNGANNSSLTNGKTLSPPSTSGTPNTYRVTFEQADEASARVAAVDLATSADRQAKEKQSRRKKKEEKKQKSYSRDGNVTETKKIVKSEDENERRKKKNVQKRRNWKKQKGLKLAKISNTLVKVSIKLKSFQSFEAWKRSHLKPRLKQSDEAEKKMQKEETRKEAEEAFTAW</sequence>
<protein>
    <submittedName>
        <fullName evidence="2 4">Uncharacterized protein</fullName>
    </submittedName>
</protein>
<dbReference type="WBParaSite" id="ACOC_0000461901-mRNA-1">
    <property type="protein sequence ID" value="ACOC_0000461901-mRNA-1"/>
    <property type="gene ID" value="ACOC_0000461901"/>
</dbReference>
<reference evidence="2 3" key="2">
    <citation type="submission" date="2018-11" db="EMBL/GenBank/DDBJ databases">
        <authorList>
            <consortium name="Pathogen Informatics"/>
        </authorList>
    </citation>
    <scope>NUCLEOTIDE SEQUENCE [LARGE SCALE GENOMIC DNA]</scope>
    <source>
        <strain evidence="2 3">Costa Rica</strain>
    </source>
</reference>
<feature type="compositionally biased region" description="Polar residues" evidence="1">
    <location>
        <begin position="40"/>
        <end position="53"/>
    </location>
</feature>
<feature type="compositionally biased region" description="Basic and acidic residues" evidence="1">
    <location>
        <begin position="15"/>
        <end position="26"/>
    </location>
</feature>
<dbReference type="Proteomes" id="UP000267027">
    <property type="component" value="Unassembled WGS sequence"/>
</dbReference>
<dbReference type="OrthoDB" id="5877408at2759"/>
<feature type="region of interest" description="Disordered" evidence="1">
    <location>
        <begin position="178"/>
        <end position="243"/>
    </location>
</feature>
<evidence type="ECO:0000256" key="1">
    <source>
        <dbReference type="SAM" id="MobiDB-lite"/>
    </source>
</evidence>
<feature type="region of interest" description="Disordered" evidence="1">
    <location>
        <begin position="272"/>
        <end position="304"/>
    </location>
</feature>
<organism evidence="4">
    <name type="scientific">Angiostrongylus costaricensis</name>
    <name type="common">Nematode worm</name>
    <dbReference type="NCBI Taxonomy" id="334426"/>
    <lineage>
        <taxon>Eukaryota</taxon>
        <taxon>Metazoa</taxon>
        <taxon>Ecdysozoa</taxon>
        <taxon>Nematoda</taxon>
        <taxon>Chromadorea</taxon>
        <taxon>Rhabditida</taxon>
        <taxon>Rhabditina</taxon>
        <taxon>Rhabditomorpha</taxon>
        <taxon>Strongyloidea</taxon>
        <taxon>Metastrongylidae</taxon>
        <taxon>Angiostrongylus</taxon>
    </lineage>
</organism>
<evidence type="ECO:0000313" key="3">
    <source>
        <dbReference type="Proteomes" id="UP000267027"/>
    </source>
</evidence>
<proteinExistence type="predicted"/>
<dbReference type="AlphaFoldDB" id="A0A158PFZ0"/>